<dbReference type="Pfam" id="PF04542">
    <property type="entry name" value="Sigma70_r2"/>
    <property type="match status" value="1"/>
</dbReference>
<dbReference type="SUPFAM" id="SSF88659">
    <property type="entry name" value="Sigma3 and sigma4 domains of RNA polymerase sigma factors"/>
    <property type="match status" value="1"/>
</dbReference>
<dbReference type="CDD" id="cd06171">
    <property type="entry name" value="Sigma70_r4"/>
    <property type="match status" value="1"/>
</dbReference>
<dbReference type="Proteomes" id="UP000095552">
    <property type="component" value="Unassembled WGS sequence"/>
</dbReference>
<feature type="domain" description="RNA polymerase sigma-70 region 4" evidence="7">
    <location>
        <begin position="133"/>
        <end position="181"/>
    </location>
</feature>
<comment type="caution">
    <text evidence="8">The sequence shown here is derived from an EMBL/GenBank/DDBJ whole genome shotgun (WGS) entry which is preliminary data.</text>
</comment>
<keyword evidence="5" id="KW-0804">Transcription</keyword>
<evidence type="ECO:0000259" key="6">
    <source>
        <dbReference type="Pfam" id="PF04542"/>
    </source>
</evidence>
<evidence type="ECO:0000313" key="8">
    <source>
        <dbReference type="EMBL" id="OEK06680.1"/>
    </source>
</evidence>
<dbReference type="InterPro" id="IPR039425">
    <property type="entry name" value="RNA_pol_sigma-70-like"/>
</dbReference>
<proteinExistence type="inferred from homology"/>
<dbReference type="OrthoDB" id="9784984at2"/>
<dbReference type="STRING" id="1563681.BFP71_03165"/>
<dbReference type="PANTHER" id="PTHR43133:SF8">
    <property type="entry name" value="RNA POLYMERASE SIGMA FACTOR HI_1459-RELATED"/>
    <property type="match status" value="1"/>
</dbReference>
<dbReference type="InterPro" id="IPR013324">
    <property type="entry name" value="RNA_pol_sigma_r3/r4-like"/>
</dbReference>
<keyword evidence="4" id="KW-0238">DNA-binding</keyword>
<evidence type="ECO:0000256" key="4">
    <source>
        <dbReference type="ARBA" id="ARBA00023125"/>
    </source>
</evidence>
<sequence length="189" mass="22392">MILTKSTISELTEIELIEKAKGDKKFFEPLYKKYYEQVFRLVFSRVQDVDLAGDITSEAFGKALSHLDDYKYKGYPLSAWLARIALNSCYDYFRSQKKQRHVSLENYISHDIVFEIEIEENEKELWLTMLPDVLEKLKPAELELIELRFFEGKSFAEIGYILDITEGNAKTRTYRILKRLKRYFKRSTS</sequence>
<feature type="domain" description="RNA polymerase sigma-70 region 2" evidence="6">
    <location>
        <begin position="30"/>
        <end position="98"/>
    </location>
</feature>
<evidence type="ECO:0000256" key="5">
    <source>
        <dbReference type="ARBA" id="ARBA00023163"/>
    </source>
</evidence>
<evidence type="ECO:0000313" key="9">
    <source>
        <dbReference type="Proteomes" id="UP000095552"/>
    </source>
</evidence>
<dbReference type="GO" id="GO:0006352">
    <property type="term" value="P:DNA-templated transcription initiation"/>
    <property type="evidence" value="ECO:0007669"/>
    <property type="project" value="InterPro"/>
</dbReference>
<dbReference type="NCBIfam" id="TIGR02937">
    <property type="entry name" value="sigma70-ECF"/>
    <property type="match status" value="1"/>
</dbReference>
<evidence type="ECO:0000256" key="2">
    <source>
        <dbReference type="ARBA" id="ARBA00023015"/>
    </source>
</evidence>
<dbReference type="Gene3D" id="1.10.10.10">
    <property type="entry name" value="Winged helix-like DNA-binding domain superfamily/Winged helix DNA-binding domain"/>
    <property type="match status" value="1"/>
</dbReference>
<dbReference type="Pfam" id="PF04545">
    <property type="entry name" value="Sigma70_r4"/>
    <property type="match status" value="1"/>
</dbReference>
<keyword evidence="2" id="KW-0805">Transcription regulation</keyword>
<dbReference type="GO" id="GO:0016987">
    <property type="term" value="F:sigma factor activity"/>
    <property type="evidence" value="ECO:0007669"/>
    <property type="project" value="UniProtKB-KW"/>
</dbReference>
<protein>
    <recommendedName>
        <fullName evidence="10">RNA polymerase</fullName>
    </recommendedName>
</protein>
<evidence type="ECO:0008006" key="10">
    <source>
        <dbReference type="Google" id="ProtNLM"/>
    </source>
</evidence>
<dbReference type="InterPro" id="IPR007630">
    <property type="entry name" value="RNA_pol_sigma70_r4"/>
</dbReference>
<evidence type="ECO:0000256" key="3">
    <source>
        <dbReference type="ARBA" id="ARBA00023082"/>
    </source>
</evidence>
<keyword evidence="9" id="KW-1185">Reference proteome</keyword>
<comment type="similarity">
    <text evidence="1">Belongs to the sigma-70 factor family. ECF subfamily.</text>
</comment>
<gene>
    <name evidence="8" type="ORF">BFP71_03165</name>
</gene>
<dbReference type="InterPro" id="IPR036388">
    <property type="entry name" value="WH-like_DNA-bd_sf"/>
</dbReference>
<dbReference type="SUPFAM" id="SSF88946">
    <property type="entry name" value="Sigma2 domain of RNA polymerase sigma factors"/>
    <property type="match status" value="1"/>
</dbReference>
<dbReference type="InterPro" id="IPR007627">
    <property type="entry name" value="RNA_pol_sigma70_r2"/>
</dbReference>
<evidence type="ECO:0000259" key="7">
    <source>
        <dbReference type="Pfam" id="PF04545"/>
    </source>
</evidence>
<dbReference type="EMBL" id="MDGQ01000003">
    <property type="protein sequence ID" value="OEK06680.1"/>
    <property type="molecule type" value="Genomic_DNA"/>
</dbReference>
<keyword evidence="3" id="KW-0731">Sigma factor</keyword>
<name>A0A1E5T5P1_9BACT</name>
<dbReference type="PANTHER" id="PTHR43133">
    <property type="entry name" value="RNA POLYMERASE ECF-TYPE SIGMA FACTO"/>
    <property type="match status" value="1"/>
</dbReference>
<reference evidence="8 9" key="1">
    <citation type="submission" date="2016-08" db="EMBL/GenBank/DDBJ databases">
        <title>Draft genome of Fabibacter sp. strain SK-8.</title>
        <authorList>
            <person name="Wong S.-K."/>
            <person name="Hamasaki K."/>
            <person name="Yoshizawa S."/>
        </authorList>
    </citation>
    <scope>NUCLEOTIDE SEQUENCE [LARGE SCALE GENOMIC DNA]</scope>
    <source>
        <strain evidence="8 9">SK-8</strain>
    </source>
</reference>
<organism evidence="8 9">
    <name type="scientific">Roseivirga misakiensis</name>
    <dbReference type="NCBI Taxonomy" id="1563681"/>
    <lineage>
        <taxon>Bacteria</taxon>
        <taxon>Pseudomonadati</taxon>
        <taxon>Bacteroidota</taxon>
        <taxon>Cytophagia</taxon>
        <taxon>Cytophagales</taxon>
        <taxon>Roseivirgaceae</taxon>
        <taxon>Roseivirga</taxon>
    </lineage>
</organism>
<evidence type="ECO:0000256" key="1">
    <source>
        <dbReference type="ARBA" id="ARBA00010641"/>
    </source>
</evidence>
<dbReference type="InterPro" id="IPR013325">
    <property type="entry name" value="RNA_pol_sigma_r2"/>
</dbReference>
<dbReference type="GO" id="GO:0003677">
    <property type="term" value="F:DNA binding"/>
    <property type="evidence" value="ECO:0007669"/>
    <property type="project" value="UniProtKB-KW"/>
</dbReference>
<dbReference type="InterPro" id="IPR014284">
    <property type="entry name" value="RNA_pol_sigma-70_dom"/>
</dbReference>
<dbReference type="AlphaFoldDB" id="A0A1E5T5P1"/>
<accession>A0A1E5T5P1</accession>
<dbReference type="Gene3D" id="1.10.1740.10">
    <property type="match status" value="1"/>
</dbReference>